<dbReference type="InterPro" id="IPR001680">
    <property type="entry name" value="WD40_rpt"/>
</dbReference>
<dbReference type="GO" id="GO:0006406">
    <property type="term" value="P:mRNA export from nucleus"/>
    <property type="evidence" value="ECO:0007669"/>
    <property type="project" value="TreeGrafter"/>
</dbReference>
<evidence type="ECO:0000313" key="4">
    <source>
        <dbReference type="EMBL" id="KAG7156048.1"/>
    </source>
</evidence>
<gene>
    <name evidence="4" type="primary">Thoc6-L</name>
    <name evidence="4" type="ORF">Hamer_G022586</name>
</gene>
<dbReference type="GO" id="GO:0000346">
    <property type="term" value="C:transcription export complex"/>
    <property type="evidence" value="ECO:0007669"/>
    <property type="project" value="TreeGrafter"/>
</dbReference>
<evidence type="ECO:0000313" key="5">
    <source>
        <dbReference type="Proteomes" id="UP000747542"/>
    </source>
</evidence>
<name>A0A8J5JH96_HOMAM</name>
<accession>A0A8J5JH96</accession>
<dbReference type="GO" id="GO:0000347">
    <property type="term" value="C:THO complex"/>
    <property type="evidence" value="ECO:0007669"/>
    <property type="project" value="TreeGrafter"/>
</dbReference>
<dbReference type="AlphaFoldDB" id="A0A8J5JH96"/>
<dbReference type="PANTHER" id="PTHR44411">
    <property type="entry name" value="THO COMPLEX SUBUNIT 6 HOMOLOG"/>
    <property type="match status" value="1"/>
</dbReference>
<sequence>MVLSALKNLYTTTFSQASSPESAILAVGNNDGKIAVFDLSGVNASRETSVGERLGGPCRIINAHSDAVYSMVSTDAFCISGTTGLVTGRRWDELQQQQSQAAWTISLECDQANFGTPEVNSLAYDPGRGLVYAACGDWRTHVGNLVASSGEDGQVLVWDPRAGREPRHKLAPHTHDQLARPHLGRFISSLDLYNDWLVCGGGPRVGIFHLRSLALTTVLPSAKSAIHATKFTRHAEGGDRGGIVIAGVLPHLCVCSMAGVVTAQLPSSSPCIYTVNVTDKPFTMMTYGGTSTKIDVCFNLNYRDHTVSLLED</sequence>
<organism evidence="4 5">
    <name type="scientific">Homarus americanus</name>
    <name type="common">American lobster</name>
    <dbReference type="NCBI Taxonomy" id="6706"/>
    <lineage>
        <taxon>Eukaryota</taxon>
        <taxon>Metazoa</taxon>
        <taxon>Ecdysozoa</taxon>
        <taxon>Arthropoda</taxon>
        <taxon>Crustacea</taxon>
        <taxon>Multicrustacea</taxon>
        <taxon>Malacostraca</taxon>
        <taxon>Eumalacostraca</taxon>
        <taxon>Eucarida</taxon>
        <taxon>Decapoda</taxon>
        <taxon>Pleocyemata</taxon>
        <taxon>Astacidea</taxon>
        <taxon>Nephropoidea</taxon>
        <taxon>Nephropidae</taxon>
        <taxon>Homarus</taxon>
    </lineage>
</organism>
<dbReference type="PANTHER" id="PTHR44411:SF1">
    <property type="entry name" value="THO COMPLEX SUBUNIT 6 HOMOLOG"/>
    <property type="match status" value="1"/>
</dbReference>
<evidence type="ECO:0000256" key="1">
    <source>
        <dbReference type="ARBA" id="ARBA00009728"/>
    </source>
</evidence>
<dbReference type="Gene3D" id="2.130.10.10">
    <property type="entry name" value="YVTN repeat-like/Quinoprotein amine dehydrogenase"/>
    <property type="match status" value="1"/>
</dbReference>
<dbReference type="InterPro" id="IPR042626">
    <property type="entry name" value="THOC6"/>
</dbReference>
<feature type="repeat" description="WD" evidence="3">
    <location>
        <begin position="143"/>
        <end position="168"/>
    </location>
</feature>
<dbReference type="SUPFAM" id="SSF50978">
    <property type="entry name" value="WD40 repeat-like"/>
    <property type="match status" value="1"/>
</dbReference>
<reference evidence="4" key="1">
    <citation type="journal article" date="2021" name="Sci. Adv.">
        <title>The American lobster genome reveals insights on longevity, neural, and immune adaptations.</title>
        <authorList>
            <person name="Polinski J.M."/>
            <person name="Zimin A.V."/>
            <person name="Clark K.F."/>
            <person name="Kohn A.B."/>
            <person name="Sadowski N."/>
            <person name="Timp W."/>
            <person name="Ptitsyn A."/>
            <person name="Khanna P."/>
            <person name="Romanova D.Y."/>
            <person name="Williams P."/>
            <person name="Greenwood S.J."/>
            <person name="Moroz L.L."/>
            <person name="Walt D.R."/>
            <person name="Bodnar A.G."/>
        </authorList>
    </citation>
    <scope>NUCLEOTIDE SEQUENCE</scope>
    <source>
        <strain evidence="4">GMGI-L3</strain>
    </source>
</reference>
<evidence type="ECO:0000256" key="2">
    <source>
        <dbReference type="ARBA" id="ARBA00022574"/>
    </source>
</evidence>
<dbReference type="InterPro" id="IPR036322">
    <property type="entry name" value="WD40_repeat_dom_sf"/>
</dbReference>
<dbReference type="EMBL" id="JAHLQT010040186">
    <property type="protein sequence ID" value="KAG7156048.1"/>
    <property type="molecule type" value="Genomic_DNA"/>
</dbReference>
<keyword evidence="5" id="KW-1185">Reference proteome</keyword>
<dbReference type="PROSITE" id="PS50082">
    <property type="entry name" value="WD_REPEATS_2"/>
    <property type="match status" value="1"/>
</dbReference>
<proteinExistence type="inferred from homology"/>
<dbReference type="Proteomes" id="UP000747542">
    <property type="component" value="Unassembled WGS sequence"/>
</dbReference>
<dbReference type="InterPro" id="IPR015943">
    <property type="entry name" value="WD40/YVTN_repeat-like_dom_sf"/>
</dbReference>
<protein>
    <submittedName>
        <fullName evidence="4">THO complex subunit 6-like</fullName>
    </submittedName>
</protein>
<comment type="caution">
    <text evidence="4">The sequence shown here is derived from an EMBL/GenBank/DDBJ whole genome shotgun (WGS) entry which is preliminary data.</text>
</comment>
<comment type="similarity">
    <text evidence="1">Belongs to the WD repeat THOC6 family.</text>
</comment>
<evidence type="ECO:0000256" key="3">
    <source>
        <dbReference type="PROSITE-ProRule" id="PRU00221"/>
    </source>
</evidence>
<dbReference type="Pfam" id="PF00400">
    <property type="entry name" value="WD40"/>
    <property type="match status" value="1"/>
</dbReference>
<keyword evidence="2 3" id="KW-0853">WD repeat</keyword>